<protein>
    <submittedName>
        <fullName evidence="2">Uncharacterized protein</fullName>
    </submittedName>
</protein>
<gene>
    <name evidence="2" type="primary">106080038</name>
</gene>
<evidence type="ECO:0000313" key="3">
    <source>
        <dbReference type="Proteomes" id="UP000076420"/>
    </source>
</evidence>
<evidence type="ECO:0000313" key="2">
    <source>
        <dbReference type="EnsemblMetazoa" id="BGLB024389-PA"/>
    </source>
</evidence>
<feature type="compositionally biased region" description="Basic and acidic residues" evidence="1">
    <location>
        <begin position="29"/>
        <end position="43"/>
    </location>
</feature>
<sequence>MLDSDSTLGFTISDLLTSSTQSSSSSVSEADKNKAAHSNKSDAWEYFTARDSSETLTSSTDDTAIDKHQSASSHTTIETGHLERSDRSACTDEIAPYQQNDNSWEEELKSKKRSSPEETDKSTDLRTSDGCTQRGCGTGCSDKSTKGKNCAENDEPDFDSPCGAAAWRVEKSDDEEASDYESEEESEFGENALREHLSAFFDDSLFSGQSSCPVAAVSCSDTSDSNNQSSGSDKQGSSDQSTNTEKPESSNQTTNTDSPASSNQTTNTGFKKSFL</sequence>
<feature type="region of interest" description="Disordered" evidence="1">
    <location>
        <begin position="17"/>
        <end position="191"/>
    </location>
</feature>
<dbReference type="EnsemblMetazoa" id="BGLB024389-RA">
    <property type="protein sequence ID" value="BGLB024389-PA"/>
    <property type="gene ID" value="BGLB024389"/>
</dbReference>
<dbReference type="VEuPathDB" id="VectorBase:BGLB024389"/>
<feature type="compositionally biased region" description="Basic and acidic residues" evidence="1">
    <location>
        <begin position="106"/>
        <end position="127"/>
    </location>
</feature>
<proteinExistence type="predicted"/>
<dbReference type="AlphaFoldDB" id="A0A2C9KWU9"/>
<feature type="compositionally biased region" description="Low complexity" evidence="1">
    <location>
        <begin position="17"/>
        <end position="28"/>
    </location>
</feature>
<feature type="compositionally biased region" description="Low complexity" evidence="1">
    <location>
        <begin position="218"/>
        <end position="242"/>
    </location>
</feature>
<dbReference type="VEuPathDB" id="VectorBase:BGLAX_052789"/>
<feature type="region of interest" description="Disordered" evidence="1">
    <location>
        <begin position="214"/>
        <end position="275"/>
    </location>
</feature>
<accession>A0A2C9KWU9</accession>
<reference evidence="2" key="1">
    <citation type="submission" date="2020-05" db="UniProtKB">
        <authorList>
            <consortium name="EnsemblMetazoa"/>
        </authorList>
    </citation>
    <scope>IDENTIFICATION</scope>
    <source>
        <strain evidence="2">BB02</strain>
    </source>
</reference>
<feature type="compositionally biased region" description="Polar residues" evidence="1">
    <location>
        <begin position="249"/>
        <end position="275"/>
    </location>
</feature>
<organism evidence="2 3">
    <name type="scientific">Biomphalaria glabrata</name>
    <name type="common">Bloodfluke planorb</name>
    <name type="synonym">Freshwater snail</name>
    <dbReference type="NCBI Taxonomy" id="6526"/>
    <lineage>
        <taxon>Eukaryota</taxon>
        <taxon>Metazoa</taxon>
        <taxon>Spiralia</taxon>
        <taxon>Lophotrochozoa</taxon>
        <taxon>Mollusca</taxon>
        <taxon>Gastropoda</taxon>
        <taxon>Heterobranchia</taxon>
        <taxon>Euthyneura</taxon>
        <taxon>Panpulmonata</taxon>
        <taxon>Hygrophila</taxon>
        <taxon>Lymnaeoidea</taxon>
        <taxon>Planorbidae</taxon>
        <taxon>Biomphalaria</taxon>
    </lineage>
</organism>
<feature type="compositionally biased region" description="Basic and acidic residues" evidence="1">
    <location>
        <begin position="80"/>
        <end position="90"/>
    </location>
</feature>
<dbReference type="Proteomes" id="UP000076420">
    <property type="component" value="Unassembled WGS sequence"/>
</dbReference>
<name>A0A2C9KWU9_BIOGL</name>
<evidence type="ECO:0000256" key="1">
    <source>
        <dbReference type="SAM" id="MobiDB-lite"/>
    </source>
</evidence>
<dbReference type="KEGG" id="bgt:106080038"/>
<feature type="compositionally biased region" description="Acidic residues" evidence="1">
    <location>
        <begin position="172"/>
        <end position="188"/>
    </location>
</feature>